<gene>
    <name evidence="2" type="ORF">DBO85_14095</name>
</gene>
<keyword evidence="3" id="KW-1185">Reference proteome</keyword>
<feature type="signal peptide" evidence="1">
    <location>
        <begin position="1"/>
        <end position="19"/>
    </location>
</feature>
<comment type="caution">
    <text evidence="2">The sequence shown here is derived from an EMBL/GenBank/DDBJ whole genome shotgun (WGS) entry which is preliminary data.</text>
</comment>
<dbReference type="CDD" id="cd18773">
    <property type="entry name" value="PDC1_HK_sensor"/>
    <property type="match status" value="1"/>
</dbReference>
<sequence length="409" mass="45480">MLKTLAIGLGCLLALPALAAAPAAVPTNIRLDTSQEPPYQMLVDGQLGGLAVEVVDCIFERLQQPHSIELTSLNRARLNVRQQLAEGFFSAAPDPQSDAYAELSAPLLIEKWYWYARDAQVLNRQPWEGELRIGGVLGSNSLAWLEMRGIKVTQTVSRHEQLVKLLERGRIDLFLADQQVMRSVAADVQPPLHQRFARYTPLGVYFAREFLDQHPGFLKAFNRQVQDCAKPGAPLEEPEQRLLRQLAAHHLQRWGKHQLLLAALQEPRPALEQDSIIALDRQWVAAREQGQSTLLGERIASHPASAYLRQVQQRYAPLFGEIFIADEQGLVVAMSQPTSDYWQGDEAKFLQTRGLAEGEAVIEALSYDASSQSFLVQLHLPLFDAGGRTRLGTLTIGMNIEAVFAQSGP</sequence>
<dbReference type="AlphaFoldDB" id="A0A2T5P6X0"/>
<evidence type="ECO:0000256" key="1">
    <source>
        <dbReference type="SAM" id="SignalP"/>
    </source>
</evidence>
<dbReference type="PANTHER" id="PTHR38834:SF3">
    <property type="entry name" value="SOLUTE-BINDING PROTEIN FAMILY 3_N-TERMINAL DOMAIN-CONTAINING PROTEIN"/>
    <property type="match status" value="1"/>
</dbReference>
<accession>A0A2T5P6X0</accession>
<dbReference type="EMBL" id="QASN01000020">
    <property type="protein sequence ID" value="PTU73454.1"/>
    <property type="molecule type" value="Genomic_DNA"/>
</dbReference>
<reference evidence="2 3" key="1">
    <citation type="submission" date="2018-04" db="EMBL/GenBank/DDBJ databases">
        <title>Pseudomonas sp. nov., isolated from mangrove soil.</title>
        <authorList>
            <person name="Chen C."/>
        </authorList>
    </citation>
    <scope>NUCLEOTIDE SEQUENCE [LARGE SCALE GENOMIC DNA]</scope>
    <source>
        <strain evidence="2 3">TC-11</strain>
    </source>
</reference>
<organism evidence="2 3">
    <name type="scientific">Pseudomonas mangrovi</name>
    <dbReference type="NCBI Taxonomy" id="2161748"/>
    <lineage>
        <taxon>Bacteria</taxon>
        <taxon>Pseudomonadati</taxon>
        <taxon>Pseudomonadota</taxon>
        <taxon>Gammaproteobacteria</taxon>
        <taxon>Pseudomonadales</taxon>
        <taxon>Pseudomonadaceae</taxon>
        <taxon>Pseudomonas</taxon>
    </lineage>
</organism>
<name>A0A2T5P6X0_9PSED</name>
<protein>
    <submittedName>
        <fullName evidence="2">Uncharacterized protein</fullName>
    </submittedName>
</protein>
<evidence type="ECO:0000313" key="2">
    <source>
        <dbReference type="EMBL" id="PTU73454.1"/>
    </source>
</evidence>
<keyword evidence="1" id="KW-0732">Signal</keyword>
<proteinExistence type="predicted"/>
<dbReference type="RefSeq" id="WP_108107900.1">
    <property type="nucleotide sequence ID" value="NZ_QASN01000020.1"/>
</dbReference>
<dbReference type="SUPFAM" id="SSF53850">
    <property type="entry name" value="Periplasmic binding protein-like II"/>
    <property type="match status" value="1"/>
</dbReference>
<evidence type="ECO:0000313" key="3">
    <source>
        <dbReference type="Proteomes" id="UP000244064"/>
    </source>
</evidence>
<dbReference type="PANTHER" id="PTHR38834">
    <property type="entry name" value="PERIPLASMIC SUBSTRATE BINDING PROTEIN FAMILY 3"/>
    <property type="match status" value="1"/>
</dbReference>
<dbReference type="Gene3D" id="3.40.190.10">
    <property type="entry name" value="Periplasmic binding protein-like II"/>
    <property type="match status" value="2"/>
</dbReference>
<feature type="chain" id="PRO_5015408893" evidence="1">
    <location>
        <begin position="20"/>
        <end position="409"/>
    </location>
</feature>
<dbReference type="Proteomes" id="UP000244064">
    <property type="component" value="Unassembled WGS sequence"/>
</dbReference>
<dbReference type="OrthoDB" id="195732at2"/>